<keyword evidence="1" id="KW-0472">Membrane</keyword>
<evidence type="ECO:0008006" key="3">
    <source>
        <dbReference type="Google" id="ProtNLM"/>
    </source>
</evidence>
<feature type="transmembrane region" description="Helical" evidence="1">
    <location>
        <begin position="293"/>
        <end position="314"/>
    </location>
</feature>
<dbReference type="HOGENOM" id="CLU_034656_0_0_5"/>
<evidence type="ECO:0000256" key="1">
    <source>
        <dbReference type="SAM" id="Phobius"/>
    </source>
</evidence>
<sequence length="455" mass="48438">MFGATLSRWTLSYFASSLAFLIAGVGLMVEGFGYPFHGIRAPETLILVHIIAIGWLALLMGGALLQFVPVLVARPLWGSGGGLPALLLLLAGLVGLLCGFAGMAGFGEPPAWLLPFSGLLLIAGFSILVLMLAMTIWQARPIALPARFVAVGLACLLAVAFLGGIFTLAFSGMSENDMLLNIAGLSAPIHAALGLGGWMTFTAIGVSYRLLTMFLLSPDDERRTTRLVWWAGAAALTVLGAGVAAFAFGQDRADVVLLAALLPGVASVVLYAFDMRAVYRQRKRKAIELNSAASIPAFAAMVLAILLALALPWTGPSDPMIGALVYLFVFGWLTGLSLAQLYKIVPFLTWLECYGPVMGRVPTPRVQDIVSEKPARRWFCIYYTGVALATLALGAGYPVAFQLASALNLIAILALTVHFFRARRLMDVPEAVRLPNGVAIPHLIYAGGPVPRRSK</sequence>
<dbReference type="AlphaFoldDB" id="A0A0E1WX29"/>
<feature type="transmembrane region" description="Helical" evidence="1">
    <location>
        <begin position="320"/>
        <end position="342"/>
    </location>
</feature>
<feature type="transmembrane region" description="Helical" evidence="1">
    <location>
        <begin position="403"/>
        <end position="420"/>
    </location>
</feature>
<feature type="transmembrane region" description="Helical" evidence="1">
    <location>
        <begin position="148"/>
        <end position="170"/>
    </location>
</feature>
<keyword evidence="1" id="KW-1133">Transmembrane helix</keyword>
<feature type="transmembrane region" description="Helical" evidence="1">
    <location>
        <begin position="182"/>
        <end position="206"/>
    </location>
</feature>
<name>A0A0E1WX29_9HYPH</name>
<feature type="transmembrane region" description="Helical" evidence="1">
    <location>
        <begin position="379"/>
        <end position="397"/>
    </location>
</feature>
<proteinExistence type="predicted"/>
<feature type="transmembrane region" description="Helical" evidence="1">
    <location>
        <begin position="12"/>
        <end position="34"/>
    </location>
</feature>
<accession>A0A0E1WX29</accession>
<keyword evidence="1" id="KW-0812">Transmembrane</keyword>
<organism evidence="2">
    <name type="scientific">Brucella pinnipedialis M292/94/1</name>
    <dbReference type="NCBI Taxonomy" id="520462"/>
    <lineage>
        <taxon>Bacteria</taxon>
        <taxon>Pseudomonadati</taxon>
        <taxon>Pseudomonadota</taxon>
        <taxon>Alphaproteobacteria</taxon>
        <taxon>Hyphomicrobiales</taxon>
        <taxon>Brucellaceae</taxon>
        <taxon>Brucella/Ochrobactrum group</taxon>
        <taxon>Brucella</taxon>
    </lineage>
</organism>
<reference evidence="2" key="1">
    <citation type="submission" date="2009-01" db="EMBL/GenBank/DDBJ databases">
        <title>The Genome Sequence of Brucella pinnipedialis M292/94/1.</title>
        <authorList>
            <consortium name="The Broad Institute Genome Sequencing Platform"/>
            <person name="Ward D."/>
            <person name="Young S.K."/>
            <person name="Kodira C.D."/>
            <person name="Zeng Q."/>
            <person name="Koehrsen M."/>
            <person name="Alvarado L."/>
            <person name="Berlin A."/>
            <person name="Borenstein D."/>
            <person name="Chen Z."/>
            <person name="Engels R."/>
            <person name="Freedman E."/>
            <person name="Gellesch M."/>
            <person name="Goldberg J."/>
            <person name="Griggs A."/>
            <person name="Gujja S."/>
            <person name="Heiman D."/>
            <person name="Hepburn T."/>
            <person name="Howarth C."/>
            <person name="Jen D."/>
            <person name="Larson L."/>
            <person name="Lewis B."/>
            <person name="Mehta T."/>
            <person name="Park D."/>
            <person name="Pearson M."/>
            <person name="Roberts A."/>
            <person name="Saif S."/>
            <person name="Shea T."/>
            <person name="Shenoy N."/>
            <person name="Sisk P."/>
            <person name="Stolte C."/>
            <person name="Sykes S."/>
            <person name="Walk T."/>
            <person name="White J."/>
            <person name="Yandava C."/>
            <person name="Whatmore A.M."/>
            <person name="Perrett L.L."/>
            <person name="O'Callaghan D."/>
            <person name="Nusbaum C."/>
            <person name="Galagan J."/>
            <person name="Birren B."/>
        </authorList>
    </citation>
    <scope>NUCLEOTIDE SEQUENCE [LARGE SCALE GENOMIC DNA]</scope>
    <source>
        <strain evidence="2">M292/94/1</strain>
    </source>
</reference>
<dbReference type="Proteomes" id="UP000004659">
    <property type="component" value="Unassembled WGS sequence"/>
</dbReference>
<feature type="transmembrane region" description="Helical" evidence="1">
    <location>
        <begin position="85"/>
        <end position="106"/>
    </location>
</feature>
<feature type="transmembrane region" description="Helical" evidence="1">
    <location>
        <begin position="112"/>
        <end position="136"/>
    </location>
</feature>
<dbReference type="EMBL" id="EQ999534">
    <property type="protein sequence ID" value="EEZ29343.1"/>
    <property type="molecule type" value="Genomic_DNA"/>
</dbReference>
<dbReference type="RefSeq" id="WP_006162178.1">
    <property type="nucleotide sequence ID" value="NZ_EQ999534.1"/>
</dbReference>
<feature type="transmembrane region" description="Helical" evidence="1">
    <location>
        <begin position="46"/>
        <end position="73"/>
    </location>
</feature>
<feature type="transmembrane region" description="Helical" evidence="1">
    <location>
        <begin position="255"/>
        <end position="273"/>
    </location>
</feature>
<gene>
    <name evidence="2" type="ORF">BALG_02696</name>
</gene>
<evidence type="ECO:0000313" key="2">
    <source>
        <dbReference type="EMBL" id="EEZ29343.1"/>
    </source>
</evidence>
<dbReference type="InterPro" id="IPR036927">
    <property type="entry name" value="Cyt_c_oxase-like_su1_sf"/>
</dbReference>
<protein>
    <recommendedName>
        <fullName evidence="3">Transmembrane protein</fullName>
    </recommendedName>
</protein>
<feature type="transmembrane region" description="Helical" evidence="1">
    <location>
        <begin position="227"/>
        <end position="249"/>
    </location>
</feature>
<dbReference type="Gene3D" id="1.20.210.10">
    <property type="entry name" value="Cytochrome c oxidase-like, subunit I domain"/>
    <property type="match status" value="1"/>
</dbReference>